<dbReference type="Gene3D" id="3.30.920.30">
    <property type="entry name" value="Hypothetical protein"/>
    <property type="match status" value="1"/>
</dbReference>
<evidence type="ECO:0000256" key="2">
    <source>
        <dbReference type="ARBA" id="ARBA00022649"/>
    </source>
</evidence>
<keyword evidence="9" id="KW-1185">Reference proteome</keyword>
<dbReference type="GO" id="GO:0003729">
    <property type="term" value="F:mRNA binding"/>
    <property type="evidence" value="ECO:0007669"/>
    <property type="project" value="InterPro"/>
</dbReference>
<proteinExistence type="inferred from homology"/>
<comment type="caution">
    <text evidence="8">The sequence shown here is derived from an EMBL/GenBank/DDBJ whole genome shotgun (WGS) entry which is preliminary data.</text>
</comment>
<dbReference type="RefSeq" id="WP_140871647.1">
    <property type="nucleotide sequence ID" value="NZ_RCZK01000007.1"/>
</dbReference>
<evidence type="ECO:0000256" key="4">
    <source>
        <dbReference type="ARBA" id="ARBA00022759"/>
    </source>
</evidence>
<evidence type="ECO:0000313" key="9">
    <source>
        <dbReference type="Proteomes" id="UP000318413"/>
    </source>
</evidence>
<dbReference type="SUPFAM" id="SSF54786">
    <property type="entry name" value="YcfA/nrd intein domain"/>
    <property type="match status" value="1"/>
</dbReference>
<evidence type="ECO:0000256" key="7">
    <source>
        <dbReference type="ARBA" id="ARBA00023016"/>
    </source>
</evidence>
<keyword evidence="3" id="KW-0540">Nuclease</keyword>
<evidence type="ECO:0000313" key="8">
    <source>
        <dbReference type="EMBL" id="TPG12134.1"/>
    </source>
</evidence>
<organism evidence="8 9">
    <name type="scientific">Sphingomonas oligophenolica</name>
    <dbReference type="NCBI Taxonomy" id="301154"/>
    <lineage>
        <taxon>Bacteria</taxon>
        <taxon>Pseudomonadati</taxon>
        <taxon>Pseudomonadota</taxon>
        <taxon>Alphaproteobacteria</taxon>
        <taxon>Sphingomonadales</taxon>
        <taxon>Sphingomonadaceae</taxon>
        <taxon>Sphingomonas</taxon>
    </lineage>
</organism>
<evidence type="ECO:0000256" key="1">
    <source>
        <dbReference type="ARBA" id="ARBA00006620"/>
    </source>
</evidence>
<keyword evidence="5" id="KW-0378">Hydrolase</keyword>
<keyword evidence="2" id="KW-1277">Toxin-antitoxin system</keyword>
<dbReference type="AlphaFoldDB" id="A0A502CHQ3"/>
<dbReference type="Pfam" id="PF07927">
    <property type="entry name" value="HicA_toxin"/>
    <property type="match status" value="1"/>
</dbReference>
<dbReference type="OrthoDB" id="308644at2"/>
<dbReference type="Proteomes" id="UP000318413">
    <property type="component" value="Unassembled WGS sequence"/>
</dbReference>
<reference evidence="8 9" key="1">
    <citation type="journal article" date="2019" name="Environ. Microbiol.">
        <title>Species interactions and distinct microbial communities in high Arctic permafrost affected cryosols are associated with the CH4 and CO2 gas fluxes.</title>
        <authorList>
            <person name="Altshuler I."/>
            <person name="Hamel J."/>
            <person name="Turney S."/>
            <person name="Magnuson E."/>
            <person name="Levesque R."/>
            <person name="Greer C."/>
            <person name="Whyte L.G."/>
        </authorList>
    </citation>
    <scope>NUCLEOTIDE SEQUENCE [LARGE SCALE GENOMIC DNA]</scope>
    <source>
        <strain evidence="8 9">S5.1</strain>
    </source>
</reference>
<dbReference type="InterPro" id="IPR012933">
    <property type="entry name" value="HicA_mRNA_interferase"/>
</dbReference>
<evidence type="ECO:0000256" key="6">
    <source>
        <dbReference type="ARBA" id="ARBA00022884"/>
    </source>
</evidence>
<sequence>MTRIAKLYAAVLANPKTAITFAEFERLLRATGFVLVRIKGSHRHYDVPQVFTVLPDGKAVKVYLVRRFLEIVDEHGLHVEI</sequence>
<dbReference type="GO" id="GO:0016787">
    <property type="term" value="F:hydrolase activity"/>
    <property type="evidence" value="ECO:0007669"/>
    <property type="project" value="UniProtKB-KW"/>
</dbReference>
<accession>A0A502CHQ3</accession>
<evidence type="ECO:0000256" key="5">
    <source>
        <dbReference type="ARBA" id="ARBA00022801"/>
    </source>
</evidence>
<comment type="similarity">
    <text evidence="1">Belongs to the HicA mRNA interferase family.</text>
</comment>
<keyword evidence="7" id="KW-0346">Stress response</keyword>
<dbReference type="EMBL" id="RCZK01000007">
    <property type="protein sequence ID" value="TPG12134.1"/>
    <property type="molecule type" value="Genomic_DNA"/>
</dbReference>
<name>A0A502CHQ3_9SPHN</name>
<keyword evidence="6" id="KW-0694">RNA-binding</keyword>
<dbReference type="GO" id="GO:0004519">
    <property type="term" value="F:endonuclease activity"/>
    <property type="evidence" value="ECO:0007669"/>
    <property type="project" value="UniProtKB-KW"/>
</dbReference>
<gene>
    <name evidence="8" type="ORF">EAH84_10325</name>
</gene>
<dbReference type="InterPro" id="IPR038570">
    <property type="entry name" value="HicA_sf"/>
</dbReference>
<protein>
    <submittedName>
        <fullName evidence="8">Type II toxin-antitoxin system HicA family toxin</fullName>
    </submittedName>
</protein>
<keyword evidence="4" id="KW-0255">Endonuclease</keyword>
<evidence type="ECO:0000256" key="3">
    <source>
        <dbReference type="ARBA" id="ARBA00022722"/>
    </source>
</evidence>